<dbReference type="EMBL" id="ALPT02000030">
    <property type="protein sequence ID" value="KGA97393.1"/>
    <property type="molecule type" value="Genomic_DNA"/>
</dbReference>
<name>A0A094WN46_ALKAL</name>
<evidence type="ECO:0000313" key="1">
    <source>
        <dbReference type="EMBL" id="KGA97393.1"/>
    </source>
</evidence>
<organism evidence="1 2">
    <name type="scientific">Alkalihalobacillus alcalophilus ATCC 27647 = CGMCC 1.3604</name>
    <dbReference type="NCBI Taxonomy" id="1218173"/>
    <lineage>
        <taxon>Bacteria</taxon>
        <taxon>Bacillati</taxon>
        <taxon>Bacillota</taxon>
        <taxon>Bacilli</taxon>
        <taxon>Bacillales</taxon>
        <taxon>Bacillaceae</taxon>
        <taxon>Alkalihalobacillus</taxon>
    </lineage>
</organism>
<comment type="caution">
    <text evidence="1">The sequence shown here is derived from an EMBL/GenBank/DDBJ whole genome shotgun (WGS) entry which is preliminary data.</text>
</comment>
<reference evidence="1 2" key="1">
    <citation type="journal article" date="2014" name="Genome Announc.">
        <title>Draft Genome Sequence of Bacillus alcalophilus AV1934, a Classic Alkaliphile Isolated from Human Feces in 1934.</title>
        <authorList>
            <person name="Attie O."/>
            <person name="Jayaprakash A."/>
            <person name="Shah H."/>
            <person name="Paulsen I.T."/>
            <person name="Morino M."/>
            <person name="Takahashi Y."/>
            <person name="Narumi I."/>
            <person name="Sachidanandam R."/>
            <person name="Satoh K."/>
            <person name="Ito M."/>
            <person name="Krulwich T.A."/>
        </authorList>
    </citation>
    <scope>NUCLEOTIDE SEQUENCE [LARGE SCALE GENOMIC DNA]</scope>
    <source>
        <strain evidence="1 2">AV1934</strain>
    </source>
</reference>
<proteinExistence type="predicted"/>
<sequence>MLYNIKASQLFEVMMTGHLKKQLQRLRRLSFTLINNFFFPLFRKFDKIKNEKAMMRRVLVHKHNRELQMVGMENVMAQGNKPLSCTKDLSIESDDVPGSPVIEISITMFE</sequence>
<gene>
    <name evidence="1" type="ORF">BALCAV_0210350</name>
</gene>
<evidence type="ECO:0000313" key="2">
    <source>
        <dbReference type="Proteomes" id="UP000002754"/>
    </source>
</evidence>
<keyword evidence="2" id="KW-1185">Reference proteome</keyword>
<accession>A0A094WN46</accession>
<dbReference type="AlphaFoldDB" id="A0A094WN46"/>
<dbReference type="STRING" id="1218173.BALCAV_0210350"/>
<dbReference type="Proteomes" id="UP000002754">
    <property type="component" value="Unassembled WGS sequence"/>
</dbReference>
<protein>
    <submittedName>
        <fullName evidence="1">Uncharacterized protein</fullName>
    </submittedName>
</protein>